<evidence type="ECO:0000313" key="1">
    <source>
        <dbReference type="EMBL" id="KAK8406074.1"/>
    </source>
</evidence>
<name>A0AAW0V249_SCYPA</name>
<keyword evidence="2" id="KW-1185">Reference proteome</keyword>
<dbReference type="Proteomes" id="UP001487740">
    <property type="component" value="Unassembled WGS sequence"/>
</dbReference>
<reference evidence="1 2" key="1">
    <citation type="submission" date="2023-03" db="EMBL/GenBank/DDBJ databases">
        <title>High-quality genome of Scylla paramamosain provides insights in environmental adaptation.</title>
        <authorList>
            <person name="Zhang L."/>
        </authorList>
    </citation>
    <scope>NUCLEOTIDE SEQUENCE [LARGE SCALE GENOMIC DNA]</scope>
    <source>
        <strain evidence="1">LZ_2023a</strain>
        <tissue evidence="1">Muscle</tissue>
    </source>
</reference>
<comment type="caution">
    <text evidence="1">The sequence shown here is derived from an EMBL/GenBank/DDBJ whole genome shotgun (WGS) entry which is preliminary data.</text>
</comment>
<accession>A0AAW0V249</accession>
<proteinExistence type="predicted"/>
<evidence type="ECO:0000313" key="2">
    <source>
        <dbReference type="Proteomes" id="UP001487740"/>
    </source>
</evidence>
<organism evidence="1 2">
    <name type="scientific">Scylla paramamosain</name>
    <name type="common">Mud crab</name>
    <dbReference type="NCBI Taxonomy" id="85552"/>
    <lineage>
        <taxon>Eukaryota</taxon>
        <taxon>Metazoa</taxon>
        <taxon>Ecdysozoa</taxon>
        <taxon>Arthropoda</taxon>
        <taxon>Crustacea</taxon>
        <taxon>Multicrustacea</taxon>
        <taxon>Malacostraca</taxon>
        <taxon>Eumalacostraca</taxon>
        <taxon>Eucarida</taxon>
        <taxon>Decapoda</taxon>
        <taxon>Pleocyemata</taxon>
        <taxon>Brachyura</taxon>
        <taxon>Eubrachyura</taxon>
        <taxon>Portunoidea</taxon>
        <taxon>Portunidae</taxon>
        <taxon>Portuninae</taxon>
        <taxon>Scylla</taxon>
    </lineage>
</organism>
<protein>
    <submittedName>
        <fullName evidence="1">Uncharacterized protein</fullName>
    </submittedName>
</protein>
<dbReference type="AlphaFoldDB" id="A0AAW0V249"/>
<gene>
    <name evidence="1" type="ORF">O3P69_007059</name>
</gene>
<sequence>MRGLYCSLIGSRVTNPRDLSNWLRYRGLPVGWREWWSGLQRIIVNFSALLCRACLVLLWSIVCPDVSSCPSVASCCGEREAMTGHDLVTMRQHPPKRERAEIVSVLGCTRTHGLRGVCGGRWADGLAGSGPALALHVSTKARSEKGRTERASTVPR</sequence>
<dbReference type="EMBL" id="JARAKH010000002">
    <property type="protein sequence ID" value="KAK8406074.1"/>
    <property type="molecule type" value="Genomic_DNA"/>
</dbReference>